<sequence length="459" mass="50905">MKMDAFAQLVRHREQAARKIKVHKTYINEDPNVEDVTHCPKCWSRNQQSSVRYMYINLNEAIYKCESASCMYPFRNFKFKNYTDKTVYYYTALDAEESAVAAPVLDDFLEVNSPSKGQPSPVKGQVGANTSLFDFNLDCFSPEKVASGSSPLSNIKTPDRNIFGSPSLLNLVKDFDTGFIDDILSELGGGAGSPEKKSSPVVRVTPPKPVATSKQLKRCLQMFQRTTEAGDVQGVFKVPPVPGTEPPVSPKSKTRKSPGGEHRRRHKHPRRPKHSSSSSAVLDGPLSSEQILQKSRLSPLQFIESLNSRKPPDGGTKEPTPTPVPGIKRLGNQKVERMLNFIERSMKKRTPGTESPSTSSDERSPLKRANQFTSARRKDTRKLSLSAAVLQDSQFRYEGGAEEECVEPVVAASPEKEVPPSPPKQQDAEAPPPVLPSFDELIDFIHPPNPSDPRWNHPA</sequence>
<feature type="compositionally biased region" description="Pro residues" evidence="1">
    <location>
        <begin position="239"/>
        <end position="249"/>
    </location>
</feature>
<name>A0A8D8AAZ2_CULPI</name>
<organism evidence="2">
    <name type="scientific">Culex pipiens</name>
    <name type="common">House mosquito</name>
    <dbReference type="NCBI Taxonomy" id="7175"/>
    <lineage>
        <taxon>Eukaryota</taxon>
        <taxon>Metazoa</taxon>
        <taxon>Ecdysozoa</taxon>
        <taxon>Arthropoda</taxon>
        <taxon>Hexapoda</taxon>
        <taxon>Insecta</taxon>
        <taxon>Pterygota</taxon>
        <taxon>Neoptera</taxon>
        <taxon>Endopterygota</taxon>
        <taxon>Diptera</taxon>
        <taxon>Nematocera</taxon>
        <taxon>Culicoidea</taxon>
        <taxon>Culicidae</taxon>
        <taxon>Culicinae</taxon>
        <taxon>Culicini</taxon>
        <taxon>Culex</taxon>
        <taxon>Culex</taxon>
    </lineage>
</organism>
<feature type="compositionally biased region" description="Basic residues" evidence="1">
    <location>
        <begin position="252"/>
        <end position="274"/>
    </location>
</feature>
<accession>A0A8D8AAZ2</accession>
<feature type="region of interest" description="Disordered" evidence="1">
    <location>
        <begin position="231"/>
        <end position="287"/>
    </location>
</feature>
<proteinExistence type="predicted"/>
<feature type="region of interest" description="Disordered" evidence="1">
    <location>
        <begin position="190"/>
        <end position="213"/>
    </location>
</feature>
<dbReference type="EMBL" id="HBUE01023502">
    <property type="protein sequence ID" value="CAG6453587.1"/>
    <property type="molecule type" value="Transcribed_RNA"/>
</dbReference>
<dbReference type="AlphaFoldDB" id="A0A8D8AAZ2"/>
<evidence type="ECO:0000313" key="2">
    <source>
        <dbReference type="EMBL" id="CAG6453587.1"/>
    </source>
</evidence>
<feature type="region of interest" description="Disordered" evidence="1">
    <location>
        <begin position="396"/>
        <end position="459"/>
    </location>
</feature>
<evidence type="ECO:0000256" key="1">
    <source>
        <dbReference type="SAM" id="MobiDB-lite"/>
    </source>
</evidence>
<protein>
    <submittedName>
        <fullName evidence="2">(northern house mosquito) hypothetical protein</fullName>
    </submittedName>
</protein>
<reference evidence="2" key="1">
    <citation type="submission" date="2021-05" db="EMBL/GenBank/DDBJ databases">
        <authorList>
            <person name="Alioto T."/>
            <person name="Alioto T."/>
            <person name="Gomez Garrido J."/>
        </authorList>
    </citation>
    <scope>NUCLEOTIDE SEQUENCE</scope>
</reference>
<feature type="region of interest" description="Disordered" evidence="1">
    <location>
        <begin position="305"/>
        <end position="383"/>
    </location>
</feature>